<keyword evidence="3" id="KW-1185">Reference proteome</keyword>
<gene>
    <name evidence="2" type="ORF">ADEAN_000302400</name>
</gene>
<accession>A0A7G2C7L0</accession>
<evidence type="ECO:0000313" key="3">
    <source>
        <dbReference type="Proteomes" id="UP000515908"/>
    </source>
</evidence>
<evidence type="ECO:0000256" key="1">
    <source>
        <dbReference type="SAM" id="MobiDB-lite"/>
    </source>
</evidence>
<feature type="compositionally biased region" description="Basic and acidic residues" evidence="1">
    <location>
        <begin position="49"/>
        <end position="63"/>
    </location>
</feature>
<feature type="region of interest" description="Disordered" evidence="1">
    <location>
        <begin position="32"/>
        <end position="70"/>
    </location>
</feature>
<protein>
    <submittedName>
        <fullName evidence="2">Uncharacterized protein</fullName>
    </submittedName>
</protein>
<evidence type="ECO:0000313" key="2">
    <source>
        <dbReference type="EMBL" id="CAD2215569.1"/>
    </source>
</evidence>
<name>A0A7G2C7L0_9TRYP</name>
<dbReference type="AlphaFoldDB" id="A0A7G2C7L0"/>
<organism evidence="2 3">
    <name type="scientific">Angomonas deanei</name>
    <dbReference type="NCBI Taxonomy" id="59799"/>
    <lineage>
        <taxon>Eukaryota</taxon>
        <taxon>Discoba</taxon>
        <taxon>Euglenozoa</taxon>
        <taxon>Kinetoplastea</taxon>
        <taxon>Metakinetoplastina</taxon>
        <taxon>Trypanosomatida</taxon>
        <taxon>Trypanosomatidae</taxon>
        <taxon>Strigomonadinae</taxon>
        <taxon>Angomonas</taxon>
    </lineage>
</organism>
<proteinExistence type="predicted"/>
<dbReference type="OrthoDB" id="240018at2759"/>
<sequence length="273" mass="29870">MLSSFRTFPSSGFIEAKYSDIRSALSAANSVFQTHNNNGSPKKVSANPVEERNSDVESTPERRQSRRHTRRATFQFVPTGGLPSTRIVVKTNDNLENIVARVADPSDELSCISLFATRHSNPTGKRERVSDFAGCYISLNSSSEGGIVVDRDVTDKGILLLCPPFEYEDTYYALGQRFRADHSSTYTLDDGSLVQDFLILSGKTQFSLVVSSVVSLPIPLWALNNGFNPVVISPKVVVVDEKIHVFYIVRVRLSEPTVPKGGTPAASQSPPSG</sequence>
<dbReference type="Proteomes" id="UP000515908">
    <property type="component" value="Chromosome 05"/>
</dbReference>
<dbReference type="EMBL" id="LR877149">
    <property type="protein sequence ID" value="CAD2215569.1"/>
    <property type="molecule type" value="Genomic_DNA"/>
</dbReference>
<dbReference type="VEuPathDB" id="TriTrypDB:ADEAN_000302400"/>
<reference evidence="2 3" key="1">
    <citation type="submission" date="2020-08" db="EMBL/GenBank/DDBJ databases">
        <authorList>
            <person name="Newling K."/>
            <person name="Davey J."/>
            <person name="Forrester S."/>
        </authorList>
    </citation>
    <scope>NUCLEOTIDE SEQUENCE [LARGE SCALE GENOMIC DNA]</scope>
    <source>
        <strain evidence="3">Crithidia deanei Carvalho (ATCC PRA-265)</strain>
    </source>
</reference>